<dbReference type="Pfam" id="PF01425">
    <property type="entry name" value="Amidase"/>
    <property type="match status" value="1"/>
</dbReference>
<dbReference type="PANTHER" id="PTHR46072:SF2">
    <property type="entry name" value="AMIDASE (EUROFUNG)"/>
    <property type="match status" value="1"/>
</dbReference>
<name>A0ABR3J7B1_9AGAR</name>
<dbReference type="Gene3D" id="3.90.1300.10">
    <property type="entry name" value="Amidase signature (AS) domain"/>
    <property type="match status" value="1"/>
</dbReference>
<evidence type="ECO:0000256" key="3">
    <source>
        <dbReference type="SAM" id="MobiDB-lite"/>
    </source>
</evidence>
<evidence type="ECO:0000256" key="1">
    <source>
        <dbReference type="ARBA" id="ARBA00009199"/>
    </source>
</evidence>
<evidence type="ECO:0000259" key="4">
    <source>
        <dbReference type="Pfam" id="PF01425"/>
    </source>
</evidence>
<sequence>MSPESEAQGAHKAAFRPSDDDKKMSAYELWRVHKRKRDIREAYVAHWNATVAATGTGRPVDAIISPIAPYAAPPHGKNKSADYTMIWNLLDYTALVVPVTKVDPSIDVKKPPHEFLNPKDKETYELYDPNVFANAPVSIQVVGRTLEEEAVIGISEIVDAALKAASSKL</sequence>
<evidence type="ECO:0000313" key="5">
    <source>
        <dbReference type="EMBL" id="KAL0951472.1"/>
    </source>
</evidence>
<evidence type="ECO:0000313" key="6">
    <source>
        <dbReference type="Proteomes" id="UP001556367"/>
    </source>
</evidence>
<dbReference type="InterPro" id="IPR023631">
    <property type="entry name" value="Amidase_dom"/>
</dbReference>
<proteinExistence type="inferred from homology"/>
<dbReference type="InterPro" id="IPR036928">
    <property type="entry name" value="AS_sf"/>
</dbReference>
<organism evidence="5 6">
    <name type="scientific">Hohenbuehelia grisea</name>
    <dbReference type="NCBI Taxonomy" id="104357"/>
    <lineage>
        <taxon>Eukaryota</taxon>
        <taxon>Fungi</taxon>
        <taxon>Dikarya</taxon>
        <taxon>Basidiomycota</taxon>
        <taxon>Agaricomycotina</taxon>
        <taxon>Agaricomycetes</taxon>
        <taxon>Agaricomycetidae</taxon>
        <taxon>Agaricales</taxon>
        <taxon>Pleurotineae</taxon>
        <taxon>Pleurotaceae</taxon>
        <taxon>Hohenbuehelia</taxon>
    </lineage>
</organism>
<keyword evidence="2" id="KW-0378">Hydrolase</keyword>
<dbReference type="PANTHER" id="PTHR46072">
    <property type="entry name" value="AMIDASE-RELATED-RELATED"/>
    <property type="match status" value="1"/>
</dbReference>
<dbReference type="Proteomes" id="UP001556367">
    <property type="component" value="Unassembled WGS sequence"/>
</dbReference>
<protein>
    <recommendedName>
        <fullName evidence="4">Amidase domain-containing protein</fullName>
    </recommendedName>
</protein>
<dbReference type="SUPFAM" id="SSF75304">
    <property type="entry name" value="Amidase signature (AS) enzymes"/>
    <property type="match status" value="1"/>
</dbReference>
<reference evidence="6" key="1">
    <citation type="submission" date="2024-06" db="EMBL/GenBank/DDBJ databases">
        <title>Multi-omics analyses provide insights into the biosynthesis of the anticancer antibiotic pleurotin in Hohenbuehelia grisea.</title>
        <authorList>
            <person name="Weaver J.A."/>
            <person name="Alberti F."/>
        </authorList>
    </citation>
    <scope>NUCLEOTIDE SEQUENCE [LARGE SCALE GENOMIC DNA]</scope>
    <source>
        <strain evidence="6">T-177</strain>
    </source>
</reference>
<accession>A0ABR3J7B1</accession>
<feature type="domain" description="Amidase" evidence="4">
    <location>
        <begin position="23"/>
        <end position="151"/>
    </location>
</feature>
<evidence type="ECO:0000256" key="2">
    <source>
        <dbReference type="ARBA" id="ARBA00022801"/>
    </source>
</evidence>
<gene>
    <name evidence="5" type="ORF">HGRIS_008160</name>
</gene>
<dbReference type="EMBL" id="JASNQZ010000011">
    <property type="protein sequence ID" value="KAL0951472.1"/>
    <property type="molecule type" value="Genomic_DNA"/>
</dbReference>
<feature type="region of interest" description="Disordered" evidence="3">
    <location>
        <begin position="1"/>
        <end position="20"/>
    </location>
</feature>
<comment type="caution">
    <text evidence="5">The sequence shown here is derived from an EMBL/GenBank/DDBJ whole genome shotgun (WGS) entry which is preliminary data.</text>
</comment>
<comment type="similarity">
    <text evidence="1">Belongs to the amidase family.</text>
</comment>
<keyword evidence="6" id="KW-1185">Reference proteome</keyword>